<reference evidence="3 4" key="1">
    <citation type="submission" date="2014-04" db="EMBL/GenBank/DDBJ databases">
        <authorList>
            <consortium name="DOE Joint Genome Institute"/>
            <person name="Kuo A."/>
            <person name="Tarkka M."/>
            <person name="Buscot F."/>
            <person name="Kohler A."/>
            <person name="Nagy L.G."/>
            <person name="Floudas D."/>
            <person name="Copeland A."/>
            <person name="Barry K.W."/>
            <person name="Cichocki N."/>
            <person name="Veneault-Fourrey C."/>
            <person name="LaButti K."/>
            <person name="Lindquist E.A."/>
            <person name="Lipzen A."/>
            <person name="Lundell T."/>
            <person name="Morin E."/>
            <person name="Murat C."/>
            <person name="Sun H."/>
            <person name="Tunlid A."/>
            <person name="Henrissat B."/>
            <person name="Grigoriev I.V."/>
            <person name="Hibbett D.S."/>
            <person name="Martin F."/>
            <person name="Nordberg H.P."/>
            <person name="Cantor M.N."/>
            <person name="Hua S.X."/>
        </authorList>
    </citation>
    <scope>NUCLEOTIDE SEQUENCE [LARGE SCALE GENOMIC DNA]</scope>
    <source>
        <strain evidence="3 4">F 1598</strain>
    </source>
</reference>
<dbReference type="InterPro" id="IPR013126">
    <property type="entry name" value="Hsp_70_fam"/>
</dbReference>
<dbReference type="InParanoid" id="A0A0C3B7B8"/>
<dbReference type="InterPro" id="IPR029047">
    <property type="entry name" value="HSP70_peptide-bd_sf"/>
</dbReference>
<dbReference type="Gene3D" id="1.20.1270.10">
    <property type="match status" value="1"/>
</dbReference>
<reference evidence="4" key="2">
    <citation type="submission" date="2015-01" db="EMBL/GenBank/DDBJ databases">
        <title>Evolutionary Origins and Diversification of the Mycorrhizal Mutualists.</title>
        <authorList>
            <consortium name="DOE Joint Genome Institute"/>
            <consortium name="Mycorrhizal Genomics Consortium"/>
            <person name="Kohler A."/>
            <person name="Kuo A."/>
            <person name="Nagy L.G."/>
            <person name="Floudas D."/>
            <person name="Copeland A."/>
            <person name="Barry K.W."/>
            <person name="Cichocki N."/>
            <person name="Veneault-Fourrey C."/>
            <person name="LaButti K."/>
            <person name="Lindquist E.A."/>
            <person name="Lipzen A."/>
            <person name="Lundell T."/>
            <person name="Morin E."/>
            <person name="Murat C."/>
            <person name="Riley R."/>
            <person name="Ohm R."/>
            <person name="Sun H."/>
            <person name="Tunlid A."/>
            <person name="Henrissat B."/>
            <person name="Grigoriev I.V."/>
            <person name="Hibbett D.S."/>
            <person name="Martin F."/>
        </authorList>
    </citation>
    <scope>NUCLEOTIDE SEQUENCE [LARGE SCALE GENOMIC DNA]</scope>
    <source>
        <strain evidence="4">F 1598</strain>
    </source>
</reference>
<dbReference type="PANTHER" id="PTHR19375">
    <property type="entry name" value="HEAT SHOCK PROTEIN 70KDA"/>
    <property type="match status" value="1"/>
</dbReference>
<dbReference type="SUPFAM" id="SSF100920">
    <property type="entry name" value="Heat shock protein 70kD (HSP70), peptide-binding domain"/>
    <property type="match status" value="1"/>
</dbReference>
<name>A0A0C3B7B8_PILCF</name>
<keyword evidence="2" id="KW-0067">ATP-binding</keyword>
<evidence type="ECO:0000313" key="3">
    <source>
        <dbReference type="EMBL" id="KIM73207.1"/>
    </source>
</evidence>
<proteinExistence type="predicted"/>
<dbReference type="EMBL" id="KN833090">
    <property type="protein sequence ID" value="KIM73207.1"/>
    <property type="molecule type" value="Genomic_DNA"/>
</dbReference>
<evidence type="ECO:0000256" key="2">
    <source>
        <dbReference type="ARBA" id="ARBA00022840"/>
    </source>
</evidence>
<dbReference type="Proteomes" id="UP000054166">
    <property type="component" value="Unassembled WGS sequence"/>
</dbReference>
<dbReference type="SUPFAM" id="SSF100934">
    <property type="entry name" value="Heat shock protein 70kD (HSP70), C-terminal subdomain"/>
    <property type="match status" value="1"/>
</dbReference>
<dbReference type="HOGENOM" id="CLU_005965_10_0_1"/>
<keyword evidence="1" id="KW-0547">Nucleotide-binding</keyword>
<dbReference type="GO" id="GO:0140662">
    <property type="term" value="F:ATP-dependent protein folding chaperone"/>
    <property type="evidence" value="ECO:0007669"/>
    <property type="project" value="InterPro"/>
</dbReference>
<evidence type="ECO:0000256" key="1">
    <source>
        <dbReference type="ARBA" id="ARBA00022741"/>
    </source>
</evidence>
<protein>
    <recommendedName>
        <fullName evidence="5">Heat shock protein 70</fullName>
    </recommendedName>
</protein>
<sequence length="182" mass="19630">MTPLIKRNTTVSTKKSETFSTYSDNQPGVLIQVYEGERARTKDNNLLGKFELSGIHPAPHGIEVTFNINANSILNVSAADKTTRKSSCITIANDKSSEDEAAAARVQSKNGLESYAYNLHNSVTDEKLDEYEGKQKELEGIANLIMQKLYGVAGGGGGAGGGCTMWIPWGWGLPRQCTGCRG</sequence>
<dbReference type="AlphaFoldDB" id="A0A0C3B7B8"/>
<evidence type="ECO:0000313" key="4">
    <source>
        <dbReference type="Proteomes" id="UP000054166"/>
    </source>
</evidence>
<organism evidence="3 4">
    <name type="scientific">Piloderma croceum (strain F 1598)</name>
    <dbReference type="NCBI Taxonomy" id="765440"/>
    <lineage>
        <taxon>Eukaryota</taxon>
        <taxon>Fungi</taxon>
        <taxon>Dikarya</taxon>
        <taxon>Basidiomycota</taxon>
        <taxon>Agaricomycotina</taxon>
        <taxon>Agaricomycetes</taxon>
        <taxon>Agaricomycetidae</taxon>
        <taxon>Atheliales</taxon>
        <taxon>Atheliaceae</taxon>
        <taxon>Piloderma</taxon>
    </lineage>
</organism>
<keyword evidence="4" id="KW-1185">Reference proteome</keyword>
<dbReference type="OrthoDB" id="3260447at2759"/>
<dbReference type="STRING" id="765440.A0A0C3B7B8"/>
<evidence type="ECO:0008006" key="5">
    <source>
        <dbReference type="Google" id="ProtNLM"/>
    </source>
</evidence>
<dbReference type="Gene3D" id="2.60.34.10">
    <property type="entry name" value="Substrate Binding Domain Of DNAk, Chain A, domain 1"/>
    <property type="match status" value="1"/>
</dbReference>
<dbReference type="InterPro" id="IPR029048">
    <property type="entry name" value="HSP70_C_sf"/>
</dbReference>
<dbReference type="Pfam" id="PF00012">
    <property type="entry name" value="HSP70"/>
    <property type="match status" value="1"/>
</dbReference>
<dbReference type="GO" id="GO:0005524">
    <property type="term" value="F:ATP binding"/>
    <property type="evidence" value="ECO:0007669"/>
    <property type="project" value="UniProtKB-KW"/>
</dbReference>
<gene>
    <name evidence="3" type="ORF">PILCRDRAFT_15452</name>
</gene>
<accession>A0A0C3B7B8</accession>